<keyword evidence="5" id="KW-1185">Reference proteome</keyword>
<evidence type="ECO:0000259" key="3">
    <source>
        <dbReference type="Pfam" id="PF25455"/>
    </source>
</evidence>
<dbReference type="PIRSF" id="PIRSF006487">
    <property type="entry name" value="GcvT"/>
    <property type="match status" value="1"/>
</dbReference>
<dbReference type="Proteomes" id="UP001221546">
    <property type="component" value="Chromosome"/>
</dbReference>
<evidence type="ECO:0000313" key="5">
    <source>
        <dbReference type="Proteomes" id="UP001221546"/>
    </source>
</evidence>
<dbReference type="PANTHER" id="PTHR22602:SF0">
    <property type="entry name" value="TRANSFERASE CAF17, MITOCHONDRIAL-RELATED"/>
    <property type="match status" value="1"/>
</dbReference>
<sequence length="295" mass="31109">MLRMKAAFLPDRGVVKVSGEDARNFLNGLITADIAELRAGQARFGALLTPQGKIIVDFLITEIPSGHGGGFLIDAPRALAKGLADKLGFYKLRAKVVVENLSDSLGVLAAWDGEPAATPDLAFADPRNPALGWRILIPEDLKQKLAELIGADLVDSSAYEAHRIATGVPRGGLDFMYGDAFPHETNMDRLNGVDFDKGCYVGQEVVSRMQHRGTARTRTVKIVLDGPAPEAGATILAGDKQVGTIGSTAGEKGLALVRIDRVADALDAGLALTAGGLSLHLAEPDAVRITPKQTA</sequence>
<dbReference type="InterPro" id="IPR017703">
    <property type="entry name" value="YgfZ/GCV_T_CS"/>
</dbReference>
<dbReference type="InterPro" id="IPR057460">
    <property type="entry name" value="CAF17_C"/>
</dbReference>
<dbReference type="Pfam" id="PF25455">
    <property type="entry name" value="Beta-barrel_CAF17_C"/>
    <property type="match status" value="1"/>
</dbReference>
<name>A0ABY8JRR5_9BRAD</name>
<proteinExistence type="predicted"/>
<dbReference type="InterPro" id="IPR045179">
    <property type="entry name" value="YgfZ/GcvT"/>
</dbReference>
<dbReference type="NCBIfam" id="TIGR03317">
    <property type="entry name" value="ygfZ_signature"/>
    <property type="match status" value="1"/>
</dbReference>
<organism evidence="4 5">
    <name type="scientific">Bradyrhizobium brasilense</name>
    <dbReference type="NCBI Taxonomy" id="1419277"/>
    <lineage>
        <taxon>Bacteria</taxon>
        <taxon>Pseudomonadati</taxon>
        <taxon>Pseudomonadota</taxon>
        <taxon>Alphaproteobacteria</taxon>
        <taxon>Hyphomicrobiales</taxon>
        <taxon>Nitrobacteraceae</taxon>
        <taxon>Bradyrhizobium</taxon>
    </lineage>
</organism>
<protein>
    <submittedName>
        <fullName evidence="4">Folate-binding protein YgfZ</fullName>
    </submittedName>
</protein>
<evidence type="ECO:0000259" key="2">
    <source>
        <dbReference type="Pfam" id="PF01571"/>
    </source>
</evidence>
<accession>A0ABY8JRR5</accession>
<dbReference type="Pfam" id="PF01571">
    <property type="entry name" value="GCV_T"/>
    <property type="match status" value="1"/>
</dbReference>
<dbReference type="Gene3D" id="3.30.1360.120">
    <property type="entry name" value="Probable tRNA modification gtpase trme, domain 1"/>
    <property type="match status" value="2"/>
</dbReference>
<reference evidence="4 5" key="1">
    <citation type="submission" date="2023-04" db="EMBL/GenBank/DDBJ databases">
        <title>Australian commercial rhizobial inoculants.</title>
        <authorList>
            <person name="Kohlmeier M.G."/>
            <person name="O'Hara G.W."/>
            <person name="Colombi E."/>
            <person name="Ramsay J.P."/>
            <person name="Terpolilli J."/>
        </authorList>
    </citation>
    <scope>NUCLEOTIDE SEQUENCE [LARGE SCALE GENOMIC DNA]</scope>
    <source>
        <strain evidence="4 5">CB627</strain>
    </source>
</reference>
<feature type="domain" description="CAF17 C-terminal" evidence="3">
    <location>
        <begin position="216"/>
        <end position="287"/>
    </location>
</feature>
<dbReference type="SUPFAM" id="SSF103025">
    <property type="entry name" value="Folate-binding domain"/>
    <property type="match status" value="1"/>
</dbReference>
<keyword evidence="1" id="KW-0809">Transit peptide</keyword>
<feature type="domain" description="GCVT N-terminal" evidence="2">
    <location>
        <begin position="15"/>
        <end position="108"/>
    </location>
</feature>
<gene>
    <name evidence="4" type="ORF">QA636_12865</name>
</gene>
<dbReference type="PANTHER" id="PTHR22602">
    <property type="entry name" value="TRANSFERASE CAF17, MITOCHONDRIAL-RELATED"/>
    <property type="match status" value="1"/>
</dbReference>
<evidence type="ECO:0000256" key="1">
    <source>
        <dbReference type="ARBA" id="ARBA00022946"/>
    </source>
</evidence>
<evidence type="ECO:0000313" key="4">
    <source>
        <dbReference type="EMBL" id="WFU68042.1"/>
    </source>
</evidence>
<dbReference type="InterPro" id="IPR006222">
    <property type="entry name" value="GCVT_N"/>
</dbReference>
<dbReference type="InterPro" id="IPR027266">
    <property type="entry name" value="TrmE/GcvT-like"/>
</dbReference>
<dbReference type="EMBL" id="CP121646">
    <property type="protein sequence ID" value="WFU68042.1"/>
    <property type="molecule type" value="Genomic_DNA"/>
</dbReference>